<dbReference type="PANTHER" id="PTHR23407">
    <property type="entry name" value="ATPASE INHIBITOR/5-FORMYLTETRAHYDROFOLATE CYCLO-LIGASE"/>
    <property type="match status" value="1"/>
</dbReference>
<sequence>MGKGDDDLNDYASPACLLHEVDPAYSGLTPPSRNVGQNLPEPSLMEWRRSERARMIAARLAMSARTRNALARRIAGHLDALIGDPAGVLVSGYWPFRGEPDLRDWFRDLRERRGLAALPVVVERGKPLLFRLWRKGERLERGVWNIPVPAAGEPVFPRIVIAPLVGFDAQGYRLGYGGGFFDRTLAALPSSTIAVGVGYEMAEMPTIHPHGFDIPMRHIVTENGIRSHGGKRDRERPFDAGPISP</sequence>
<comment type="cofactor">
    <cofactor evidence="4">
        <name>Mg(2+)</name>
        <dbReference type="ChEBI" id="CHEBI:18420"/>
    </cofactor>
</comment>
<dbReference type="NCBIfam" id="TIGR02727">
    <property type="entry name" value="MTHFS_bact"/>
    <property type="match status" value="1"/>
</dbReference>
<dbReference type="InterPro" id="IPR024185">
    <property type="entry name" value="FTHF_cligase-like_sf"/>
</dbReference>
<dbReference type="PANTHER" id="PTHR23407:SF1">
    <property type="entry name" value="5-FORMYLTETRAHYDROFOLATE CYCLO-LIGASE"/>
    <property type="match status" value="1"/>
</dbReference>
<dbReference type="RefSeq" id="WP_091862139.1">
    <property type="nucleotide sequence ID" value="NZ_FNBZ01000010.1"/>
</dbReference>
<reference evidence="6 7" key="1">
    <citation type="submission" date="2016-10" db="EMBL/GenBank/DDBJ databases">
        <authorList>
            <person name="Varghese N."/>
            <person name="Submissions S."/>
        </authorList>
    </citation>
    <scope>NUCLEOTIDE SEQUENCE [LARGE SCALE GENOMIC DNA]</scope>
    <source>
        <strain evidence="6 7">DSM 26672</strain>
    </source>
</reference>
<protein>
    <recommendedName>
        <fullName evidence="4">5-formyltetrahydrofolate cyclo-ligase</fullName>
        <ecNumber evidence="4">6.3.3.2</ecNumber>
    </recommendedName>
</protein>
<dbReference type="EC" id="6.3.3.2" evidence="4"/>
<dbReference type="InterPro" id="IPR002698">
    <property type="entry name" value="FTHF_cligase"/>
</dbReference>
<comment type="similarity">
    <text evidence="1 4">Belongs to the 5-formyltetrahydrofolate cyclo-ligase family.</text>
</comment>
<dbReference type="Gene3D" id="3.40.50.10420">
    <property type="entry name" value="NagB/RpiA/CoA transferase-like"/>
    <property type="match status" value="1"/>
</dbReference>
<keyword evidence="4" id="KW-0479">Metal-binding</keyword>
<evidence type="ECO:0000256" key="5">
    <source>
        <dbReference type="SAM" id="MobiDB-lite"/>
    </source>
</evidence>
<evidence type="ECO:0000256" key="4">
    <source>
        <dbReference type="RuleBase" id="RU361279"/>
    </source>
</evidence>
<comment type="caution">
    <text evidence="6">The sequence shown here is derived from an EMBL/GenBank/DDBJ whole genome shotgun (WGS) entry which is preliminary data.</text>
</comment>
<feature type="region of interest" description="Disordered" evidence="5">
    <location>
        <begin position="224"/>
        <end position="245"/>
    </location>
</feature>
<gene>
    <name evidence="6" type="ORF">SAMN05421844_11033</name>
</gene>
<evidence type="ECO:0000256" key="2">
    <source>
        <dbReference type="ARBA" id="ARBA00022741"/>
    </source>
</evidence>
<dbReference type="SUPFAM" id="SSF100950">
    <property type="entry name" value="NagB/RpiA/CoA transferase-like"/>
    <property type="match status" value="1"/>
</dbReference>
<evidence type="ECO:0000256" key="1">
    <source>
        <dbReference type="ARBA" id="ARBA00010638"/>
    </source>
</evidence>
<dbReference type="Pfam" id="PF01812">
    <property type="entry name" value="5-FTHF_cyc-lig"/>
    <property type="match status" value="1"/>
</dbReference>
<name>A0ABY0P877_9HYPH</name>
<keyword evidence="4" id="KW-0460">Magnesium</keyword>
<comment type="catalytic activity">
    <reaction evidence="4">
        <text>(6S)-5-formyl-5,6,7,8-tetrahydrofolate + ATP = (6R)-5,10-methenyltetrahydrofolate + ADP + phosphate</text>
        <dbReference type="Rhea" id="RHEA:10488"/>
        <dbReference type="ChEBI" id="CHEBI:30616"/>
        <dbReference type="ChEBI" id="CHEBI:43474"/>
        <dbReference type="ChEBI" id="CHEBI:57455"/>
        <dbReference type="ChEBI" id="CHEBI:57457"/>
        <dbReference type="ChEBI" id="CHEBI:456216"/>
        <dbReference type="EC" id="6.3.3.2"/>
    </reaction>
</comment>
<proteinExistence type="inferred from homology"/>
<evidence type="ECO:0000313" key="7">
    <source>
        <dbReference type="Proteomes" id="UP000199468"/>
    </source>
</evidence>
<organism evidence="6 7">
    <name type="scientific">Bosea robiniae</name>
    <dbReference type="NCBI Taxonomy" id="1036780"/>
    <lineage>
        <taxon>Bacteria</taxon>
        <taxon>Pseudomonadati</taxon>
        <taxon>Pseudomonadota</taxon>
        <taxon>Alphaproteobacteria</taxon>
        <taxon>Hyphomicrobiales</taxon>
        <taxon>Boseaceae</taxon>
        <taxon>Bosea</taxon>
    </lineage>
</organism>
<keyword evidence="2 4" id="KW-0547">Nucleotide-binding</keyword>
<dbReference type="EMBL" id="FNBZ01000010">
    <property type="protein sequence ID" value="SDH62565.1"/>
    <property type="molecule type" value="Genomic_DNA"/>
</dbReference>
<evidence type="ECO:0000313" key="6">
    <source>
        <dbReference type="EMBL" id="SDH62565.1"/>
    </source>
</evidence>
<keyword evidence="7" id="KW-1185">Reference proteome</keyword>
<dbReference type="InterPro" id="IPR037171">
    <property type="entry name" value="NagB/RpiA_transferase-like"/>
</dbReference>
<keyword evidence="3 4" id="KW-0067">ATP-binding</keyword>
<evidence type="ECO:0000256" key="3">
    <source>
        <dbReference type="ARBA" id="ARBA00022840"/>
    </source>
</evidence>
<accession>A0ABY0P877</accession>
<dbReference type="Proteomes" id="UP000199468">
    <property type="component" value="Unassembled WGS sequence"/>
</dbReference>